<evidence type="ECO:0000256" key="1">
    <source>
        <dbReference type="SAM" id="MobiDB-lite"/>
    </source>
</evidence>
<name>A0AAN8N1P4_9PEZI</name>
<feature type="compositionally biased region" description="Polar residues" evidence="1">
    <location>
        <begin position="26"/>
        <end position="42"/>
    </location>
</feature>
<reference evidence="2 3" key="1">
    <citation type="submission" date="2019-10" db="EMBL/GenBank/DDBJ databases">
        <authorList>
            <person name="Palmer J.M."/>
        </authorList>
    </citation>
    <scope>NUCLEOTIDE SEQUENCE [LARGE SCALE GENOMIC DNA]</scope>
    <source>
        <strain evidence="2 3">TWF718</strain>
    </source>
</reference>
<organism evidence="2 3">
    <name type="scientific">Orbilia javanica</name>
    <dbReference type="NCBI Taxonomy" id="47235"/>
    <lineage>
        <taxon>Eukaryota</taxon>
        <taxon>Fungi</taxon>
        <taxon>Dikarya</taxon>
        <taxon>Ascomycota</taxon>
        <taxon>Pezizomycotina</taxon>
        <taxon>Orbiliomycetes</taxon>
        <taxon>Orbiliales</taxon>
        <taxon>Orbiliaceae</taxon>
        <taxon>Orbilia</taxon>
    </lineage>
</organism>
<keyword evidence="3" id="KW-1185">Reference proteome</keyword>
<protein>
    <submittedName>
        <fullName evidence="2">Uncharacterized protein</fullName>
    </submittedName>
</protein>
<evidence type="ECO:0000313" key="3">
    <source>
        <dbReference type="Proteomes" id="UP001313282"/>
    </source>
</evidence>
<dbReference type="EMBL" id="JAVHNR010000001">
    <property type="protein sequence ID" value="KAK6357363.1"/>
    <property type="molecule type" value="Genomic_DNA"/>
</dbReference>
<dbReference type="Proteomes" id="UP001313282">
    <property type="component" value="Unassembled WGS sequence"/>
</dbReference>
<accession>A0AAN8N1P4</accession>
<gene>
    <name evidence="2" type="ORF">TWF718_001676</name>
</gene>
<proteinExistence type="predicted"/>
<evidence type="ECO:0000313" key="2">
    <source>
        <dbReference type="EMBL" id="KAK6357363.1"/>
    </source>
</evidence>
<comment type="caution">
    <text evidence="2">The sequence shown here is derived from an EMBL/GenBank/DDBJ whole genome shotgun (WGS) entry which is preliminary data.</text>
</comment>
<sequence length="110" mass="11304">MGLVLGGVATDKLVLVCGLDVCDGGKSTQSGSEKGQDSSTGQARPGQGRAAPHRTEQSYAQGGGRASAMGGAVAKGSCRSGSLLRSCSRIESNRYLPVGRRYLSTYVYTS</sequence>
<dbReference type="AlphaFoldDB" id="A0AAN8N1P4"/>
<feature type="region of interest" description="Disordered" evidence="1">
    <location>
        <begin position="25"/>
        <end position="79"/>
    </location>
</feature>